<dbReference type="CDD" id="cd06579">
    <property type="entry name" value="TM_PBP1_transp_AraH_like"/>
    <property type="match status" value="1"/>
</dbReference>
<accession>A0AB74UD69</accession>
<protein>
    <recommendedName>
        <fullName evidence="11">Autoinducer 2 import system permease protein LsrD</fullName>
    </recommendedName>
</protein>
<keyword evidence="4" id="KW-0813">Transport</keyword>
<comment type="subunit">
    <text evidence="3">The complex is composed of two ATP-binding proteins (LsrA), two transmembrane proteins (LsrC and LsrD) and a solute-binding protein (LsrB).</text>
</comment>
<evidence type="ECO:0000256" key="8">
    <source>
        <dbReference type="ARBA" id="ARBA00022989"/>
    </source>
</evidence>
<dbReference type="Pfam" id="PF02653">
    <property type="entry name" value="BPD_transp_2"/>
    <property type="match status" value="1"/>
</dbReference>
<evidence type="ECO:0000256" key="2">
    <source>
        <dbReference type="ARBA" id="ARBA00007942"/>
    </source>
</evidence>
<comment type="function">
    <text evidence="10">Part of the ABC transporter complex LsrABCD involved in autoinducer 2 (AI-2) import. Probably responsible for the translocation of the substrate across the membrane.</text>
</comment>
<keyword evidence="6" id="KW-0997">Cell inner membrane</keyword>
<proteinExistence type="inferred from homology"/>
<dbReference type="AlphaFoldDB" id="A0AB74UD69"/>
<keyword evidence="5" id="KW-1003">Cell membrane</keyword>
<organism evidence="13">
    <name type="scientific">Salinicola endophyticus</name>
    <dbReference type="NCBI Taxonomy" id="1949083"/>
    <lineage>
        <taxon>Bacteria</taxon>
        <taxon>Pseudomonadati</taxon>
        <taxon>Pseudomonadota</taxon>
        <taxon>Gammaproteobacteria</taxon>
        <taxon>Oceanospirillales</taxon>
        <taxon>Halomonadaceae</taxon>
        <taxon>Salinicola</taxon>
    </lineage>
</organism>
<reference evidence="13" key="1">
    <citation type="submission" date="2024-06" db="EMBL/GenBank/DDBJ databases">
        <title>Complete genome of Salinicola endophyticus HNIBRBA4755.</title>
        <authorList>
            <person name="Shin S.Y."/>
            <person name="Kang H."/>
            <person name="Song J."/>
        </authorList>
    </citation>
    <scope>NUCLEOTIDE SEQUENCE</scope>
    <source>
        <strain evidence="13">HNIBRBA4755</strain>
    </source>
</reference>
<evidence type="ECO:0000256" key="9">
    <source>
        <dbReference type="ARBA" id="ARBA00023136"/>
    </source>
</evidence>
<evidence type="ECO:0000256" key="4">
    <source>
        <dbReference type="ARBA" id="ARBA00022448"/>
    </source>
</evidence>
<dbReference type="PANTHER" id="PTHR32196:SF71">
    <property type="entry name" value="AUTOINDUCER 2 IMPORT SYSTEM PERMEASE PROTEIN LSRD"/>
    <property type="match status" value="1"/>
</dbReference>
<evidence type="ECO:0000256" key="10">
    <source>
        <dbReference type="ARBA" id="ARBA00025439"/>
    </source>
</evidence>
<evidence type="ECO:0000256" key="7">
    <source>
        <dbReference type="ARBA" id="ARBA00022692"/>
    </source>
</evidence>
<dbReference type="GO" id="GO:0005886">
    <property type="term" value="C:plasma membrane"/>
    <property type="evidence" value="ECO:0007669"/>
    <property type="project" value="UniProtKB-SubCell"/>
</dbReference>
<keyword evidence="9 12" id="KW-0472">Membrane</keyword>
<keyword evidence="8 12" id="KW-1133">Transmembrane helix</keyword>
<feature type="transmembrane region" description="Helical" evidence="12">
    <location>
        <begin position="291"/>
        <end position="307"/>
    </location>
</feature>
<dbReference type="PANTHER" id="PTHR32196">
    <property type="entry name" value="ABC TRANSPORTER PERMEASE PROTEIN YPHD-RELATED-RELATED"/>
    <property type="match status" value="1"/>
</dbReference>
<evidence type="ECO:0000256" key="6">
    <source>
        <dbReference type="ARBA" id="ARBA00022519"/>
    </source>
</evidence>
<dbReference type="InterPro" id="IPR001851">
    <property type="entry name" value="ABC_transp_permease"/>
</dbReference>
<feature type="transmembrane region" description="Helical" evidence="12">
    <location>
        <begin position="267"/>
        <end position="285"/>
    </location>
</feature>
<evidence type="ECO:0000256" key="3">
    <source>
        <dbReference type="ARBA" id="ARBA00011262"/>
    </source>
</evidence>
<sequence length="312" mass="32088">MQSLISRPWLWAWLAAIAVFALSIALSGASQAGGLLYAALSFGAFAAIVGIGQMLVITLGPGNIDLSIPAVMTLAGTLALKAMGGAPGTALLGLGVALLVGLGCGAANFTLIRLLRLPPIIATLAASLLYQSLAIWSNRGLRIKPPAALADFATGRTLGVPNVALIGVLLALVVWWLLERGLWGRWLLATGQNPRAARLAGVPVERVRASAYLSVALLAGLTGYLLASFSGGAALNMGQQYLLLSIAVVVIGGTSIAGGFSNVPGVWGAALFMFLVVSMLNAYGFDAGARMMLTGMIIIGIVIAANARRRRT</sequence>
<keyword evidence="7 12" id="KW-0812">Transmembrane</keyword>
<gene>
    <name evidence="13" type="ORF">ABV408_15960</name>
</gene>
<dbReference type="RefSeq" id="WP_353979873.1">
    <property type="nucleotide sequence ID" value="NZ_CP159578.1"/>
</dbReference>
<dbReference type="EMBL" id="CP159578">
    <property type="protein sequence ID" value="XCJ78918.1"/>
    <property type="molecule type" value="Genomic_DNA"/>
</dbReference>
<evidence type="ECO:0000256" key="5">
    <source>
        <dbReference type="ARBA" id="ARBA00022475"/>
    </source>
</evidence>
<feature type="transmembrane region" description="Helical" evidence="12">
    <location>
        <begin position="241"/>
        <end position="260"/>
    </location>
</feature>
<name>A0AB74UD69_9GAMM</name>
<evidence type="ECO:0000313" key="13">
    <source>
        <dbReference type="EMBL" id="XCJ78918.1"/>
    </source>
</evidence>
<feature type="transmembrane region" description="Helical" evidence="12">
    <location>
        <begin position="37"/>
        <end position="59"/>
    </location>
</feature>
<evidence type="ECO:0000256" key="11">
    <source>
        <dbReference type="ARBA" id="ARBA00039381"/>
    </source>
</evidence>
<feature type="transmembrane region" description="Helical" evidence="12">
    <location>
        <begin position="158"/>
        <end position="178"/>
    </location>
</feature>
<comment type="subcellular location">
    <subcellularLocation>
        <location evidence="1">Cell inner membrane</location>
        <topology evidence="1">Multi-pass membrane protein</topology>
    </subcellularLocation>
</comment>
<feature type="transmembrane region" description="Helical" evidence="12">
    <location>
        <begin position="119"/>
        <end position="138"/>
    </location>
</feature>
<dbReference type="GO" id="GO:0022857">
    <property type="term" value="F:transmembrane transporter activity"/>
    <property type="evidence" value="ECO:0007669"/>
    <property type="project" value="InterPro"/>
</dbReference>
<evidence type="ECO:0000256" key="1">
    <source>
        <dbReference type="ARBA" id="ARBA00004429"/>
    </source>
</evidence>
<evidence type="ECO:0000256" key="12">
    <source>
        <dbReference type="SAM" id="Phobius"/>
    </source>
</evidence>
<comment type="similarity">
    <text evidence="2">Belongs to the binding-protein-dependent transport system permease family. AraH/RbsC subfamily.</text>
</comment>
<feature type="transmembrane region" description="Helical" evidence="12">
    <location>
        <begin position="211"/>
        <end position="235"/>
    </location>
</feature>
<feature type="transmembrane region" description="Helical" evidence="12">
    <location>
        <begin position="90"/>
        <end position="112"/>
    </location>
</feature>